<dbReference type="GO" id="GO:0070210">
    <property type="term" value="C:Rpd3L-Expanded complex"/>
    <property type="evidence" value="ECO:0007669"/>
    <property type="project" value="TreeGrafter"/>
</dbReference>
<feature type="region of interest" description="Disordered" evidence="5">
    <location>
        <begin position="473"/>
        <end position="653"/>
    </location>
</feature>
<feature type="compositionally biased region" description="Basic and acidic residues" evidence="5">
    <location>
        <begin position="749"/>
        <end position="763"/>
    </location>
</feature>
<feature type="compositionally biased region" description="Polar residues" evidence="5">
    <location>
        <begin position="497"/>
        <end position="509"/>
    </location>
</feature>
<feature type="compositionally biased region" description="Basic residues" evidence="5">
    <location>
        <begin position="128"/>
        <end position="137"/>
    </location>
</feature>
<dbReference type="Gene3D" id="3.30.40.10">
    <property type="entry name" value="Zinc/RING finger domain, C3HC4 (zinc finger)"/>
    <property type="match status" value="1"/>
</dbReference>
<accession>A0A4U0U830</accession>
<feature type="compositionally biased region" description="Basic and acidic residues" evidence="5">
    <location>
        <begin position="904"/>
        <end position="916"/>
    </location>
</feature>
<feature type="compositionally biased region" description="Pro residues" evidence="5">
    <location>
        <begin position="799"/>
        <end position="809"/>
    </location>
</feature>
<evidence type="ECO:0000256" key="5">
    <source>
        <dbReference type="SAM" id="MobiDB-lite"/>
    </source>
</evidence>
<feature type="compositionally biased region" description="Basic residues" evidence="5">
    <location>
        <begin position="188"/>
        <end position="203"/>
    </location>
</feature>
<dbReference type="InterPro" id="IPR001214">
    <property type="entry name" value="SET_dom"/>
</dbReference>
<name>A0A4U0U830_9PEZI</name>
<dbReference type="SMART" id="SM00317">
    <property type="entry name" value="SET"/>
    <property type="match status" value="1"/>
</dbReference>
<dbReference type="PANTHER" id="PTHR46462:SF3">
    <property type="entry name" value="UPSET, ISOFORM A"/>
    <property type="match status" value="1"/>
</dbReference>
<dbReference type="AlphaFoldDB" id="A0A4U0U830"/>
<keyword evidence="3" id="KW-0862">Zinc</keyword>
<evidence type="ECO:0000313" key="7">
    <source>
        <dbReference type="EMBL" id="TKA31431.1"/>
    </source>
</evidence>
<dbReference type="GO" id="GO:0006355">
    <property type="term" value="P:regulation of DNA-templated transcription"/>
    <property type="evidence" value="ECO:0007669"/>
    <property type="project" value="TreeGrafter"/>
</dbReference>
<evidence type="ECO:0000313" key="8">
    <source>
        <dbReference type="Proteomes" id="UP000308549"/>
    </source>
</evidence>
<proteinExistence type="predicted"/>
<dbReference type="Pfam" id="PF00856">
    <property type="entry name" value="SET"/>
    <property type="match status" value="1"/>
</dbReference>
<feature type="region of interest" description="Disordered" evidence="5">
    <location>
        <begin position="713"/>
        <end position="963"/>
    </location>
</feature>
<dbReference type="EMBL" id="NAJL01000008">
    <property type="protein sequence ID" value="TKA31431.1"/>
    <property type="molecule type" value="Genomic_DNA"/>
</dbReference>
<dbReference type="Proteomes" id="UP000308549">
    <property type="component" value="Unassembled WGS sequence"/>
</dbReference>
<dbReference type="GO" id="GO:0034967">
    <property type="term" value="C:Set3 complex"/>
    <property type="evidence" value="ECO:0007669"/>
    <property type="project" value="TreeGrafter"/>
</dbReference>
<feature type="compositionally biased region" description="Basic and acidic residues" evidence="5">
    <location>
        <begin position="558"/>
        <end position="582"/>
    </location>
</feature>
<dbReference type="GO" id="GO:0008270">
    <property type="term" value="F:zinc ion binding"/>
    <property type="evidence" value="ECO:0007669"/>
    <property type="project" value="UniProtKB-KW"/>
</dbReference>
<evidence type="ECO:0000256" key="3">
    <source>
        <dbReference type="ARBA" id="ARBA00022833"/>
    </source>
</evidence>
<keyword evidence="2" id="KW-0863">Zinc-finger</keyword>
<feature type="compositionally biased region" description="Polar residues" evidence="5">
    <location>
        <begin position="589"/>
        <end position="621"/>
    </location>
</feature>
<dbReference type="GO" id="GO:0006325">
    <property type="term" value="P:chromatin organization"/>
    <property type="evidence" value="ECO:0007669"/>
    <property type="project" value="UniProtKB-KW"/>
</dbReference>
<evidence type="ECO:0000259" key="6">
    <source>
        <dbReference type="SMART" id="SM00317"/>
    </source>
</evidence>
<dbReference type="Pfam" id="PF00628">
    <property type="entry name" value="PHD"/>
    <property type="match status" value="1"/>
</dbReference>
<gene>
    <name evidence="7" type="ORF">B0A50_02278</name>
</gene>
<evidence type="ECO:0000256" key="1">
    <source>
        <dbReference type="ARBA" id="ARBA00022723"/>
    </source>
</evidence>
<dbReference type="InterPro" id="IPR011011">
    <property type="entry name" value="Znf_FYVE_PHD"/>
</dbReference>
<dbReference type="OrthoDB" id="1928087at2759"/>
<feature type="domain" description="SET" evidence="6">
    <location>
        <begin position="301"/>
        <end position="419"/>
    </location>
</feature>
<organism evidence="7 8">
    <name type="scientific">Salinomyces thailandicus</name>
    <dbReference type="NCBI Taxonomy" id="706561"/>
    <lineage>
        <taxon>Eukaryota</taxon>
        <taxon>Fungi</taxon>
        <taxon>Dikarya</taxon>
        <taxon>Ascomycota</taxon>
        <taxon>Pezizomycotina</taxon>
        <taxon>Dothideomycetes</taxon>
        <taxon>Dothideomycetidae</taxon>
        <taxon>Mycosphaerellales</taxon>
        <taxon>Teratosphaeriaceae</taxon>
        <taxon>Salinomyces</taxon>
    </lineage>
</organism>
<dbReference type="InterPro" id="IPR046341">
    <property type="entry name" value="SET_dom_sf"/>
</dbReference>
<protein>
    <recommendedName>
        <fullName evidence="6">SET domain-containing protein</fullName>
    </recommendedName>
</protein>
<sequence>MTETFDPATSIPGHPYLAPTPHLHNIAFSQDRRYAVSPVDGAQEDDGQISCFCGYSDDDGNTVGCDDCNRWNHIICYYPEYEGRDLPADLQHFCVECRPRPVDKDAANSRQRAKREQQDVFANGAKRPAAKSHKKKVKEPVAYTNGWPVDKIRQDRNSASPRDQPPPAKRPKTSHRPSDSISNGPNRGHARKRTTTHASHRRSVSQSPETPIELYSPEFFRCYGEDEWNVTRANLHNDIGVTNALSEWLRAPEDSFRETHGLDKSQVLSRWDGELDDIPGKAQVRILPQQDESYRDVNGNAPVWKSVSVDEPVPSGAYIGELKGHVGFKDEYKADPANRWPLLRHPEPFVFFHPLLPIYVDARNEGTELRYIRRSCQPNADLRVLVTDATDYRFCFMAIEQIDPGTEIAVGWDTAETLPEKIHGVQNSPLSTRDMDMLSTWVSTVLSNCGPCACNRPPTECAMSRFDRRVAVPSYEEEAQPVKMPKGRKKKAGQHISPLNTHAFNSRSGSEARKIEPDDEPTDSRSTSGSGGRDSESRDITPNTHYSANGSTTMPELSARERKKLEKEEEMFKRQAEEENGKARKKRSSAGSALNTPNPGTSKQLGFSNQRNTSADASTSRPVGLPASKTANGNSKRPRGAAGQKVPTKVVYKTVPRPKPLYVDQASQCDMTDQGIQQGSVMSPPSPRLKFVSNQQRLLNRLACRNARLENERAELKAAKTSSASAGAPARQSPPGRPDSPQSQTSKDAVVEAEPRITEHPQPEDVPMEDVPEDQEAVPEQASEGSMSPTGNASTSHPPADPPAPPWPVDIPASLEAPSPAAHSNKPEMHVEMPPPQTNPFGAPPSLSAGVGQSLTGACAQSPASTTGSTPFFSPSVSSAMAQSPMKTKKMSLSEYSKRHKPKEKTQGDIKGDRESSPASATSGPGLPPLQHSSSSEERKAGDHLGAAVEEDTKMEDVGPQPS</sequence>
<dbReference type="SUPFAM" id="SSF57903">
    <property type="entry name" value="FYVE/PHD zinc finger"/>
    <property type="match status" value="1"/>
</dbReference>
<feature type="compositionally biased region" description="Low complexity" evidence="5">
    <location>
        <begin position="862"/>
        <end position="880"/>
    </location>
</feature>
<evidence type="ECO:0000256" key="4">
    <source>
        <dbReference type="ARBA" id="ARBA00022853"/>
    </source>
</evidence>
<dbReference type="PANTHER" id="PTHR46462">
    <property type="entry name" value="UPSET, ISOFORM A"/>
    <property type="match status" value="1"/>
</dbReference>
<feature type="compositionally biased region" description="Polar residues" evidence="5">
    <location>
        <begin position="540"/>
        <end position="555"/>
    </location>
</feature>
<keyword evidence="4" id="KW-0156">Chromatin regulator</keyword>
<feature type="region of interest" description="Disordered" evidence="5">
    <location>
        <begin position="105"/>
        <end position="210"/>
    </location>
</feature>
<keyword evidence="1" id="KW-0479">Metal-binding</keyword>
<feature type="compositionally biased region" description="Polar residues" evidence="5">
    <location>
        <begin position="783"/>
        <end position="797"/>
    </location>
</feature>
<reference evidence="7 8" key="1">
    <citation type="submission" date="2017-03" db="EMBL/GenBank/DDBJ databases">
        <title>Genomes of endolithic fungi from Antarctica.</title>
        <authorList>
            <person name="Coleine C."/>
            <person name="Masonjones S."/>
            <person name="Stajich J.E."/>
        </authorList>
    </citation>
    <scope>NUCLEOTIDE SEQUENCE [LARGE SCALE GENOMIC DNA]</scope>
    <source>
        <strain evidence="7 8">CCFEE 6315</strain>
    </source>
</reference>
<dbReference type="InterPro" id="IPR019787">
    <property type="entry name" value="Znf_PHD-finger"/>
</dbReference>
<feature type="compositionally biased region" description="Acidic residues" evidence="5">
    <location>
        <begin position="766"/>
        <end position="777"/>
    </location>
</feature>
<dbReference type="SUPFAM" id="SSF82199">
    <property type="entry name" value="SET domain"/>
    <property type="match status" value="1"/>
</dbReference>
<dbReference type="InterPro" id="IPR013083">
    <property type="entry name" value="Znf_RING/FYVE/PHD"/>
</dbReference>
<evidence type="ECO:0000256" key="2">
    <source>
        <dbReference type="ARBA" id="ARBA00022771"/>
    </source>
</evidence>
<feature type="compositionally biased region" description="Low complexity" evidence="5">
    <location>
        <begin position="719"/>
        <end position="730"/>
    </location>
</feature>
<dbReference type="Gene3D" id="2.170.270.10">
    <property type="entry name" value="SET domain"/>
    <property type="match status" value="1"/>
</dbReference>
<keyword evidence="8" id="KW-1185">Reference proteome</keyword>
<comment type="caution">
    <text evidence="7">The sequence shown here is derived from an EMBL/GenBank/DDBJ whole genome shotgun (WGS) entry which is preliminary data.</text>
</comment>